<dbReference type="CDD" id="cd14014">
    <property type="entry name" value="STKc_PknB_like"/>
    <property type="match status" value="1"/>
</dbReference>
<keyword evidence="1" id="KW-0472">Membrane</keyword>
<dbReference type="OrthoDB" id="300641at2759"/>
<reference evidence="3" key="1">
    <citation type="submission" date="2013-04" db="EMBL/GenBank/DDBJ databases">
        <title>The Genome Sequence of Fonticula alba ATCC 38817.</title>
        <authorList>
            <consortium name="The Broad Institute Genomics Platform"/>
            <person name="Russ C."/>
            <person name="Cuomo C."/>
            <person name="Burger G."/>
            <person name="Gray M.W."/>
            <person name="Holland P.W.H."/>
            <person name="King N."/>
            <person name="Lang F.B.F."/>
            <person name="Roger A.J."/>
            <person name="Ruiz-Trillo I."/>
            <person name="Brown M."/>
            <person name="Walker B."/>
            <person name="Young S."/>
            <person name="Zeng Q."/>
            <person name="Gargeya S."/>
            <person name="Fitzgerald M."/>
            <person name="Haas B."/>
            <person name="Abouelleil A."/>
            <person name="Allen A.W."/>
            <person name="Alvarado L."/>
            <person name="Arachchi H.M."/>
            <person name="Berlin A.M."/>
            <person name="Chapman S.B."/>
            <person name="Gainer-Dewar J."/>
            <person name="Goldberg J."/>
            <person name="Griggs A."/>
            <person name="Gujja S."/>
            <person name="Hansen M."/>
            <person name="Howarth C."/>
            <person name="Imamovic A."/>
            <person name="Ireland A."/>
            <person name="Larimer J."/>
            <person name="McCowan C."/>
            <person name="Murphy C."/>
            <person name="Pearson M."/>
            <person name="Poon T.W."/>
            <person name="Priest M."/>
            <person name="Roberts A."/>
            <person name="Saif S."/>
            <person name="Shea T."/>
            <person name="Sisk P."/>
            <person name="Sykes S."/>
            <person name="Wortman J."/>
            <person name="Nusbaum C."/>
            <person name="Birren B."/>
        </authorList>
    </citation>
    <scope>NUCLEOTIDE SEQUENCE [LARGE SCALE GENOMIC DNA]</scope>
    <source>
        <strain evidence="3">ATCC 38817</strain>
    </source>
</reference>
<dbReference type="eggNOG" id="KOG0661">
    <property type="taxonomic scope" value="Eukaryota"/>
</dbReference>
<dbReference type="Gene3D" id="2.10.220.10">
    <property type="entry name" value="Hormone Receptor, Insulin-like Growth Factor Receptor 1, Chain A, domain 2"/>
    <property type="match status" value="5"/>
</dbReference>
<dbReference type="RefSeq" id="XP_009498278.1">
    <property type="nucleotide sequence ID" value="XM_009500003.1"/>
</dbReference>
<dbReference type="AlphaFoldDB" id="A0A058Z047"/>
<proteinExistence type="predicted"/>
<dbReference type="InterPro" id="IPR009030">
    <property type="entry name" value="Growth_fac_rcpt_cys_sf"/>
</dbReference>
<dbReference type="InterPro" id="IPR011009">
    <property type="entry name" value="Kinase-like_dom_sf"/>
</dbReference>
<dbReference type="OMA" id="ISRTHET"/>
<keyword evidence="1" id="KW-1133">Transmembrane helix</keyword>
<dbReference type="InterPro" id="IPR000719">
    <property type="entry name" value="Prot_kinase_dom"/>
</dbReference>
<dbReference type="InterPro" id="IPR006212">
    <property type="entry name" value="Furin_repeat"/>
</dbReference>
<keyword evidence="4" id="KW-1185">Reference proteome</keyword>
<dbReference type="EMBL" id="KB932240">
    <property type="protein sequence ID" value="KCV67318.1"/>
    <property type="molecule type" value="Genomic_DNA"/>
</dbReference>
<dbReference type="GO" id="GO:0005524">
    <property type="term" value="F:ATP binding"/>
    <property type="evidence" value="ECO:0007669"/>
    <property type="project" value="InterPro"/>
</dbReference>
<dbReference type="Proteomes" id="UP000030693">
    <property type="component" value="Unassembled WGS sequence"/>
</dbReference>
<dbReference type="SUPFAM" id="SSF56112">
    <property type="entry name" value="Protein kinase-like (PK-like)"/>
    <property type="match status" value="1"/>
</dbReference>
<dbReference type="SUPFAM" id="SSF57184">
    <property type="entry name" value="Growth factor receptor domain"/>
    <property type="match status" value="3"/>
</dbReference>
<dbReference type="Gene3D" id="1.10.510.10">
    <property type="entry name" value="Transferase(Phosphotransferase) domain 1"/>
    <property type="match status" value="1"/>
</dbReference>
<gene>
    <name evidence="3" type="ORF">H696_06258</name>
</gene>
<name>A0A058Z047_FONAL</name>
<dbReference type="GO" id="GO:0004672">
    <property type="term" value="F:protein kinase activity"/>
    <property type="evidence" value="ECO:0007669"/>
    <property type="project" value="InterPro"/>
</dbReference>
<dbReference type="STRING" id="691883.A0A058Z047"/>
<dbReference type="SMART" id="SM00261">
    <property type="entry name" value="FU"/>
    <property type="match status" value="7"/>
</dbReference>
<dbReference type="PROSITE" id="PS50011">
    <property type="entry name" value="PROTEIN_KINASE_DOM"/>
    <property type="match status" value="1"/>
</dbReference>
<dbReference type="CDD" id="cd00064">
    <property type="entry name" value="FU"/>
    <property type="match status" value="3"/>
</dbReference>
<sequence length="747" mass="75963">AHCASCPASAATCALCERGWLLDVPSCVTGCPGSSVALGGLCTACHGSCATCYGPEPEHCLTCGPAAPLHLDGACLGACPAGTYQAGPACLPCSVSCAACSGPDGSECVSCPGDRLLLEGHCLSSCPEGYFPQGNVCRPCAPSCRTCRAPDTCASCPAGALLTPAGACDTGCPAGWLACAPSGTCVPCPEGCAECRPGQAPCSAECTACAAGWVLSDGACHGACPPGQYHPQGADRCAWCEPGCRTCFGQADSCTSCPAGLVRTSAGTCAGSCPAGSAPVDAACLRCPAGCEQCTAGEGQAGCTLEADGSLACPVMGSCDGCAGGLFLVDGSACVAACPPGTFGQEGPLSPVCAPCHVKCRACTGPGAEDCSRVPGSRSSHVGLAVGLSLGLLFLLILLLLLVLFLVRRHAGMAATGKDPADAEDATMLNTIVELALPGAILVGVDTDFRPLDEQLGAGTQASVYAAQAIGAGIAARLGCPDVVAVKKMRPEAMAPVHHAMFQNEVALMWLLREHGHIVRLFGYSEQPPAIVMERFDTDLDTLLHSEVPLSSLQLADICQQWASGLEAMHAHGIAHCDLKPGNVFASQRPDGGWRAALGDLGTSRNLNTDRSSVLVNTMPELNAMTVRYAAPEVIAAFLQGAPLDRRHFFPADVYSAAVMLLECITRTGPWPGLALDQIVAAVQADGRPDTAPLPADGPLASVRDLVQVAWHSQADRRPAAAIFRQRCVALLLATGGDPGHTPAGTC</sequence>
<evidence type="ECO:0000259" key="2">
    <source>
        <dbReference type="PROSITE" id="PS50011"/>
    </source>
</evidence>
<keyword evidence="3" id="KW-0418">Kinase</keyword>
<evidence type="ECO:0000313" key="4">
    <source>
        <dbReference type="Proteomes" id="UP000030693"/>
    </source>
</evidence>
<dbReference type="SMART" id="SM00220">
    <property type="entry name" value="S_TKc"/>
    <property type="match status" value="1"/>
</dbReference>
<organism evidence="3">
    <name type="scientific">Fonticula alba</name>
    <name type="common">Slime mold</name>
    <dbReference type="NCBI Taxonomy" id="691883"/>
    <lineage>
        <taxon>Eukaryota</taxon>
        <taxon>Rotosphaerida</taxon>
        <taxon>Fonticulaceae</taxon>
        <taxon>Fonticula</taxon>
    </lineage>
</organism>
<dbReference type="eggNOG" id="KOG3525">
    <property type="taxonomic scope" value="Eukaryota"/>
</dbReference>
<dbReference type="GeneID" id="20530983"/>
<dbReference type="PANTHER" id="PTHR45756:SF1">
    <property type="entry name" value="PROTEIN KINASE DOMAIN CONTAINING PROTEIN"/>
    <property type="match status" value="1"/>
</dbReference>
<dbReference type="PANTHER" id="PTHR45756">
    <property type="entry name" value="PALMITOYLTRANSFERASE"/>
    <property type="match status" value="1"/>
</dbReference>
<dbReference type="InterPro" id="IPR053215">
    <property type="entry name" value="TKL_Ser/Thr_kinase"/>
</dbReference>
<accession>A0A058Z047</accession>
<keyword evidence="3" id="KW-0808">Transferase</keyword>
<evidence type="ECO:0000313" key="3">
    <source>
        <dbReference type="EMBL" id="KCV67318.1"/>
    </source>
</evidence>
<feature type="transmembrane region" description="Helical" evidence="1">
    <location>
        <begin position="382"/>
        <end position="407"/>
    </location>
</feature>
<keyword evidence="1" id="KW-0812">Transmembrane</keyword>
<protein>
    <submittedName>
        <fullName evidence="3">TKL protein kinase</fullName>
    </submittedName>
</protein>
<dbReference type="Pfam" id="PF00069">
    <property type="entry name" value="Pkinase"/>
    <property type="match status" value="1"/>
</dbReference>
<evidence type="ECO:0000256" key="1">
    <source>
        <dbReference type="SAM" id="Phobius"/>
    </source>
</evidence>
<feature type="non-terminal residue" evidence="3">
    <location>
        <position position="1"/>
    </location>
</feature>
<feature type="domain" description="Protein kinase" evidence="2">
    <location>
        <begin position="450"/>
        <end position="732"/>
    </location>
</feature>